<evidence type="ECO:0000313" key="10">
    <source>
        <dbReference type="EMBL" id="CAH2302356.1"/>
    </source>
</evidence>
<feature type="compositionally biased region" description="Polar residues" evidence="8">
    <location>
        <begin position="112"/>
        <end position="128"/>
    </location>
</feature>
<evidence type="ECO:0000256" key="5">
    <source>
        <dbReference type="ARBA" id="ARBA00022837"/>
    </source>
</evidence>
<feature type="compositionally biased region" description="Low complexity" evidence="8">
    <location>
        <begin position="43"/>
        <end position="55"/>
    </location>
</feature>
<feature type="region of interest" description="Disordered" evidence="8">
    <location>
        <begin position="42"/>
        <end position="189"/>
    </location>
</feature>
<evidence type="ECO:0000256" key="6">
    <source>
        <dbReference type="ARBA" id="ARBA00023315"/>
    </source>
</evidence>
<dbReference type="PANTHER" id="PTHR11590:SF38">
    <property type="entry name" value="PROTEIN-GLUTAMINE GAMMA-GLUTAMYLTRANSFERASE 5"/>
    <property type="match status" value="1"/>
</dbReference>
<dbReference type="PANTHER" id="PTHR11590">
    <property type="entry name" value="PROTEIN-GLUTAMINE GAMMA-GLUTAMYLTRANSFERASE"/>
    <property type="match status" value="1"/>
</dbReference>
<evidence type="ECO:0000256" key="2">
    <source>
        <dbReference type="ARBA" id="ARBA00005968"/>
    </source>
</evidence>
<dbReference type="FunFam" id="2.60.40.10:FF:000278">
    <property type="entry name" value="Protein-glutamine gamma-glutamyltransferase 2"/>
    <property type="match status" value="1"/>
</dbReference>
<dbReference type="Pfam" id="PF00927">
    <property type="entry name" value="Transglut_C"/>
    <property type="match status" value="2"/>
</dbReference>
<evidence type="ECO:0000256" key="8">
    <source>
        <dbReference type="SAM" id="MobiDB-lite"/>
    </source>
</evidence>
<feature type="region of interest" description="Disordered" evidence="8">
    <location>
        <begin position="656"/>
        <end position="700"/>
    </location>
</feature>
<dbReference type="InterPro" id="IPR038765">
    <property type="entry name" value="Papain-like_cys_pep_sf"/>
</dbReference>
<dbReference type="InterPro" id="IPR001102">
    <property type="entry name" value="Transglutaminase_N"/>
</dbReference>
<dbReference type="InterPro" id="IPR002931">
    <property type="entry name" value="Transglutaminase-like"/>
</dbReference>
<dbReference type="InterPro" id="IPR013783">
    <property type="entry name" value="Ig-like_fold"/>
</dbReference>
<dbReference type="Pfam" id="PF01841">
    <property type="entry name" value="Transglut_core"/>
    <property type="match status" value="1"/>
</dbReference>
<feature type="domain" description="Transglutaminase-like" evidence="9">
    <location>
        <begin position="461"/>
        <end position="554"/>
    </location>
</feature>
<dbReference type="FunFam" id="2.60.40.10:FF:000090">
    <property type="entry name" value="Protein-glutamine gamma-glutamyltransferase 2"/>
    <property type="match status" value="1"/>
</dbReference>
<accession>A0AAD1SIW6</accession>
<dbReference type="InterPro" id="IPR008958">
    <property type="entry name" value="Transglutaminase_C"/>
</dbReference>
<dbReference type="PROSITE" id="PS00547">
    <property type="entry name" value="TRANSGLUTAMINASES"/>
    <property type="match status" value="1"/>
</dbReference>
<dbReference type="EC" id="2.3.2.13" evidence="7"/>
<gene>
    <name evidence="10" type="ORF">PECUL_23A049562</name>
</gene>
<comment type="cofactor">
    <cofactor evidence="1">
        <name>Ca(2+)</name>
        <dbReference type="ChEBI" id="CHEBI:29108"/>
    </cofactor>
</comment>
<proteinExistence type="inferred from homology"/>
<evidence type="ECO:0000256" key="3">
    <source>
        <dbReference type="ARBA" id="ARBA00022679"/>
    </source>
</evidence>
<dbReference type="SUPFAM" id="SSF49309">
    <property type="entry name" value="Transglutaminase, two C-terminal domains"/>
    <property type="match status" value="2"/>
</dbReference>
<protein>
    <recommendedName>
        <fullName evidence="7">protein-glutamine gamma-glutamyltransferase</fullName>
        <ecNumber evidence="7">2.3.2.13</ecNumber>
    </recommendedName>
</protein>
<sequence>MADAMCAGAGERECTLAGSGATNWVSGQEPKGPEELKLLTLDTATPQATTYQPTTRNSPQANSGGGRAQAIRAAEPAHTAPDLPPPETANLATDQGTPTARPTTFIGGHNSGLIQQPTVSHSTQTSVLTGAHLGKSRRGTQGQPEKQPKRYQRATQQHSRRGAARTPALENTRSRPHGPAEPKSPGTQTNLRTLFQPALEISFSDFHTQINNAAHRTNEISDRRLIIRRGQPFSLSLHFKTRGFQKGDNLIFIVETGPWPDEASGTRAAFPLARAVTKSWSAALEENKFDSMAIAMSTSPNAIIGQYTMKLQITTGSKSTSYQLGTFTLLFNPWCVDDEVYMENQVERQEYVLNDYGFVYQGNSNWITPCPWNFGQFEDDILDITLKLLDKNLNYLNDAFKDLSHRNSAVYVSRVVCAMINSNDDNGVLQGNWSEDYTSGVCPSSWNGSTAILRQWYKSDCQPVKYGQCWVFAAIMCTVMRGLGIPTRVITNFESAHDTNTNILIDEYYDSTGKKLPKESHDSIWNFHVWCECWMARRDLPSGFGGWQVLDPTPQETSDGKYCCGPASVKAIKEGEVNLSYDGPFVFAMVNADCVSWLVYGKRREKYFCDPHLVGNRISTKRAGSDDREDVTHHYKYQEGSIEERKVFQKATHRLQNKHTMSASNGSMYSSGTNGITANGSSSENGRPSENESVGLDASRNPPLNEAKLFLAFKLTESPQLGQTINLALLAVNLVRVAKTLKLSLTAQSVKHNGKEAHQFWKESMYIDLGPGEEKWMLLQIPYTKYGPYLDDNYLVRVTATGEQNITWEKLLVQKDINLALPNILINFLGSPVVNKPCRVKLTFSNPLNEEIQDCLMVIEGSGLLKSQMKLQLGAMKPREKSVLEFQVIPFKVGFKQLQVNFSSNKFRVIKGYKTVSVKP</sequence>
<dbReference type="InterPro" id="IPR050779">
    <property type="entry name" value="Transglutaminase"/>
</dbReference>
<reference evidence="10" key="1">
    <citation type="submission" date="2022-03" db="EMBL/GenBank/DDBJ databases">
        <authorList>
            <person name="Alioto T."/>
            <person name="Alioto T."/>
            <person name="Gomez Garrido J."/>
        </authorList>
    </citation>
    <scope>NUCLEOTIDE SEQUENCE</scope>
</reference>
<name>A0AAD1SIW6_PELCU</name>
<dbReference type="FunFam" id="3.90.260.10:FF:000001">
    <property type="entry name" value="Protein-glutamine gamma-glutamyltransferase 2"/>
    <property type="match status" value="1"/>
</dbReference>
<feature type="compositionally biased region" description="Polar residues" evidence="8">
    <location>
        <begin position="658"/>
        <end position="692"/>
    </location>
</feature>
<evidence type="ECO:0000256" key="1">
    <source>
        <dbReference type="ARBA" id="ARBA00001913"/>
    </source>
</evidence>
<evidence type="ECO:0000256" key="4">
    <source>
        <dbReference type="ARBA" id="ARBA00022723"/>
    </source>
</evidence>
<dbReference type="GO" id="GO:0003810">
    <property type="term" value="F:protein-glutamine gamma-glutamyltransferase activity"/>
    <property type="evidence" value="ECO:0007669"/>
    <property type="project" value="UniProtKB-EC"/>
</dbReference>
<dbReference type="Gene3D" id="3.90.260.10">
    <property type="entry name" value="Transglutaminase-like"/>
    <property type="match status" value="1"/>
</dbReference>
<dbReference type="InterPro" id="IPR013808">
    <property type="entry name" value="Transglutaminase_AS"/>
</dbReference>
<keyword evidence="11" id="KW-1185">Reference proteome</keyword>
<dbReference type="SUPFAM" id="SSF81296">
    <property type="entry name" value="E set domains"/>
    <property type="match status" value="1"/>
</dbReference>
<comment type="similarity">
    <text evidence="2">Belongs to the transglutaminase superfamily. Transglutaminase family.</text>
</comment>
<dbReference type="SMART" id="SM00460">
    <property type="entry name" value="TGc"/>
    <property type="match status" value="1"/>
</dbReference>
<dbReference type="InterPro" id="IPR036985">
    <property type="entry name" value="Transglutaminase-like_sf"/>
</dbReference>
<keyword evidence="6" id="KW-0012">Acyltransferase</keyword>
<dbReference type="SUPFAM" id="SSF54001">
    <property type="entry name" value="Cysteine proteinases"/>
    <property type="match status" value="1"/>
</dbReference>
<evidence type="ECO:0000313" key="11">
    <source>
        <dbReference type="Proteomes" id="UP001295444"/>
    </source>
</evidence>
<dbReference type="EMBL" id="OW240917">
    <property type="protein sequence ID" value="CAH2302356.1"/>
    <property type="molecule type" value="Genomic_DNA"/>
</dbReference>
<dbReference type="Pfam" id="PF00868">
    <property type="entry name" value="Transglut_N"/>
    <property type="match status" value="1"/>
</dbReference>
<dbReference type="Proteomes" id="UP001295444">
    <property type="component" value="Chromosome 06"/>
</dbReference>
<keyword evidence="3" id="KW-0808">Transferase</keyword>
<dbReference type="InterPro" id="IPR036238">
    <property type="entry name" value="Transglutaminase_C_sf"/>
</dbReference>
<dbReference type="InterPro" id="IPR014756">
    <property type="entry name" value="Ig_E-set"/>
</dbReference>
<evidence type="ECO:0000259" key="9">
    <source>
        <dbReference type="SMART" id="SM00460"/>
    </source>
</evidence>
<evidence type="ECO:0000256" key="7">
    <source>
        <dbReference type="ARBA" id="ARBA00024222"/>
    </source>
</evidence>
<dbReference type="GO" id="GO:0046872">
    <property type="term" value="F:metal ion binding"/>
    <property type="evidence" value="ECO:0007669"/>
    <property type="project" value="UniProtKB-KW"/>
</dbReference>
<keyword evidence="5" id="KW-0106">Calcium</keyword>
<dbReference type="Gene3D" id="2.60.40.10">
    <property type="entry name" value="Immunoglobulins"/>
    <property type="match status" value="3"/>
</dbReference>
<organism evidence="10 11">
    <name type="scientific">Pelobates cultripes</name>
    <name type="common">Western spadefoot toad</name>
    <dbReference type="NCBI Taxonomy" id="61616"/>
    <lineage>
        <taxon>Eukaryota</taxon>
        <taxon>Metazoa</taxon>
        <taxon>Chordata</taxon>
        <taxon>Craniata</taxon>
        <taxon>Vertebrata</taxon>
        <taxon>Euteleostomi</taxon>
        <taxon>Amphibia</taxon>
        <taxon>Batrachia</taxon>
        <taxon>Anura</taxon>
        <taxon>Pelobatoidea</taxon>
        <taxon>Pelobatidae</taxon>
        <taxon>Pelobates</taxon>
    </lineage>
</organism>
<dbReference type="AlphaFoldDB" id="A0AAD1SIW6"/>
<feature type="compositionally biased region" description="Polar residues" evidence="8">
    <location>
        <begin position="90"/>
        <end position="102"/>
    </location>
</feature>
<keyword evidence="4" id="KW-0479">Metal-binding</keyword>